<feature type="binding site" evidence="12">
    <location>
        <begin position="153"/>
        <end position="154"/>
    </location>
    <ligand>
        <name>UDP-N-acetyl-alpha-D-muramoyl-L-alanyl-D-glutamate</name>
        <dbReference type="ChEBI" id="CHEBI:83900"/>
    </ligand>
</feature>
<dbReference type="InterPro" id="IPR000713">
    <property type="entry name" value="Mur_ligase_N"/>
</dbReference>
<keyword evidence="18" id="KW-1185">Reference proteome</keyword>
<evidence type="ECO:0000256" key="5">
    <source>
        <dbReference type="ARBA" id="ARBA00022618"/>
    </source>
</evidence>
<comment type="caution">
    <text evidence="17">The sequence shown here is derived from an EMBL/GenBank/DDBJ whole genome shotgun (WGS) entry which is preliminary data.</text>
</comment>
<dbReference type="SUPFAM" id="SSF53623">
    <property type="entry name" value="MurD-like peptide ligases, catalytic domain"/>
    <property type="match status" value="1"/>
</dbReference>
<dbReference type="InterPro" id="IPR004101">
    <property type="entry name" value="Mur_ligase_C"/>
</dbReference>
<dbReference type="PANTHER" id="PTHR23135:SF4">
    <property type="entry name" value="UDP-N-ACETYLMURAMOYL-L-ALANYL-D-GLUTAMATE--2,6-DIAMINOPIMELATE LIGASE MURE HOMOLOG, CHLOROPLASTIC"/>
    <property type="match status" value="1"/>
</dbReference>
<evidence type="ECO:0000256" key="3">
    <source>
        <dbReference type="ARBA" id="ARBA00022490"/>
    </source>
</evidence>
<evidence type="ECO:0000256" key="9">
    <source>
        <dbReference type="ARBA" id="ARBA00022984"/>
    </source>
</evidence>
<reference evidence="17 18" key="1">
    <citation type="submission" date="2019-11" db="EMBL/GenBank/DDBJ databases">
        <title>Bacillus lacus genome.</title>
        <authorList>
            <person name="Allen C.J."/>
            <person name="Newman J.D."/>
        </authorList>
    </citation>
    <scope>NUCLEOTIDE SEQUENCE [LARGE SCALE GENOMIC DNA]</scope>
    <source>
        <strain evidence="17 18">KCTC 33946</strain>
    </source>
</reference>
<dbReference type="InterPro" id="IPR018109">
    <property type="entry name" value="Folylpolyglutamate_synth_CS"/>
</dbReference>
<dbReference type="GO" id="GO:0004326">
    <property type="term" value="F:tetrahydrofolylpolyglutamate synthase activity"/>
    <property type="evidence" value="ECO:0007669"/>
    <property type="project" value="InterPro"/>
</dbReference>
<keyword evidence="7 12" id="KW-0067">ATP-binding</keyword>
<dbReference type="NCBIfam" id="NF001126">
    <property type="entry name" value="PRK00139.1-4"/>
    <property type="match status" value="1"/>
</dbReference>
<evidence type="ECO:0000256" key="1">
    <source>
        <dbReference type="ARBA" id="ARBA00004752"/>
    </source>
</evidence>
<evidence type="ECO:0000256" key="10">
    <source>
        <dbReference type="ARBA" id="ARBA00023306"/>
    </source>
</evidence>
<comment type="function">
    <text evidence="12">Catalyzes the addition of an amino acid to the nucleotide precursor UDP-N-acetylmuramoyl-L-alanyl-D-glutamate (UMAG) in the biosynthesis of bacterial cell-wall peptidoglycan.</text>
</comment>
<dbReference type="NCBIfam" id="TIGR01085">
    <property type="entry name" value="murE"/>
    <property type="match status" value="1"/>
</dbReference>
<comment type="subcellular location">
    <subcellularLocation>
        <location evidence="12 13">Cytoplasm</location>
    </subcellularLocation>
</comment>
<gene>
    <name evidence="12" type="primary">murE</name>
    <name evidence="17" type="ORF">GJU40_07805</name>
</gene>
<dbReference type="PANTHER" id="PTHR23135">
    <property type="entry name" value="MUR LIGASE FAMILY MEMBER"/>
    <property type="match status" value="1"/>
</dbReference>
<feature type="binding site" evidence="12">
    <location>
        <position position="183"/>
    </location>
    <ligand>
        <name>UDP-N-acetyl-alpha-D-muramoyl-L-alanyl-D-glutamate</name>
        <dbReference type="ChEBI" id="CHEBI:83900"/>
    </ligand>
</feature>
<keyword evidence="11 12" id="KW-0961">Cell wall biogenesis/degradation</keyword>
<comment type="similarity">
    <text evidence="2 12">Belongs to the MurCDEF family. MurE subfamily.</text>
</comment>
<dbReference type="GO" id="GO:0071555">
    <property type="term" value="P:cell wall organization"/>
    <property type="evidence" value="ECO:0007669"/>
    <property type="project" value="UniProtKB-KW"/>
</dbReference>
<dbReference type="OrthoDB" id="9800958at2"/>
<evidence type="ECO:0000256" key="7">
    <source>
        <dbReference type="ARBA" id="ARBA00022840"/>
    </source>
</evidence>
<dbReference type="InterPro" id="IPR036565">
    <property type="entry name" value="Mur-like_cat_sf"/>
</dbReference>
<dbReference type="SUPFAM" id="SSF53244">
    <property type="entry name" value="MurD-like peptide ligases, peptide-binding domain"/>
    <property type="match status" value="1"/>
</dbReference>
<protein>
    <recommendedName>
        <fullName evidence="12">UDP-N-acetylmuramyl-tripeptide synthetase</fullName>
        <ecNumber evidence="12">6.3.2.-</ecNumber>
    </recommendedName>
    <alternativeName>
        <fullName evidence="12">UDP-MurNAc-tripeptide synthetase</fullName>
    </alternativeName>
</protein>
<feature type="domain" description="Mur ligase central" evidence="16">
    <location>
        <begin position="109"/>
        <end position="307"/>
    </location>
</feature>
<keyword evidence="12" id="KW-0460">Magnesium</keyword>
<dbReference type="GO" id="GO:0009252">
    <property type="term" value="P:peptidoglycan biosynthetic process"/>
    <property type="evidence" value="ECO:0007669"/>
    <property type="project" value="UniProtKB-UniRule"/>
</dbReference>
<dbReference type="InterPro" id="IPR035911">
    <property type="entry name" value="MurE/MurF_N"/>
</dbReference>
<keyword evidence="10 12" id="KW-0131">Cell cycle</keyword>
<dbReference type="RefSeq" id="WP_154307207.1">
    <property type="nucleotide sequence ID" value="NZ_WKKI01000010.1"/>
</dbReference>
<feature type="binding site" evidence="12">
    <location>
        <begin position="111"/>
        <end position="117"/>
    </location>
    <ligand>
        <name>ATP</name>
        <dbReference type="ChEBI" id="CHEBI:30616"/>
    </ligand>
</feature>
<proteinExistence type="inferred from homology"/>
<dbReference type="UniPathway" id="UPA00219"/>
<dbReference type="InterPro" id="IPR005761">
    <property type="entry name" value="UDP-N-AcMur-Glu-dNH2Pim_ligase"/>
</dbReference>
<name>A0A7X2IYD6_9BACI</name>
<dbReference type="GO" id="GO:0005524">
    <property type="term" value="F:ATP binding"/>
    <property type="evidence" value="ECO:0007669"/>
    <property type="project" value="UniProtKB-UniRule"/>
</dbReference>
<keyword evidence="5 12" id="KW-0132">Cell division</keyword>
<dbReference type="SUPFAM" id="SSF63418">
    <property type="entry name" value="MurE/MurF N-terminal domain"/>
    <property type="match status" value="1"/>
</dbReference>
<evidence type="ECO:0000256" key="13">
    <source>
        <dbReference type="RuleBase" id="RU004135"/>
    </source>
</evidence>
<dbReference type="Pfam" id="PF01225">
    <property type="entry name" value="Mur_ligase"/>
    <property type="match status" value="1"/>
</dbReference>
<dbReference type="InterPro" id="IPR036615">
    <property type="entry name" value="Mur_ligase_C_dom_sf"/>
</dbReference>
<dbReference type="Gene3D" id="3.90.190.20">
    <property type="entry name" value="Mur ligase, C-terminal domain"/>
    <property type="match status" value="1"/>
</dbReference>
<dbReference type="PROSITE" id="PS01011">
    <property type="entry name" value="FOLYLPOLYGLU_SYNT_1"/>
    <property type="match status" value="1"/>
</dbReference>
<dbReference type="HAMAP" id="MF_00208">
    <property type="entry name" value="MurE"/>
    <property type="match status" value="1"/>
</dbReference>
<dbReference type="EMBL" id="WKKI01000010">
    <property type="protein sequence ID" value="MRX72075.1"/>
    <property type="molecule type" value="Genomic_DNA"/>
</dbReference>
<evidence type="ECO:0000313" key="18">
    <source>
        <dbReference type="Proteomes" id="UP000448867"/>
    </source>
</evidence>
<evidence type="ECO:0000256" key="6">
    <source>
        <dbReference type="ARBA" id="ARBA00022741"/>
    </source>
</evidence>
<dbReference type="AlphaFoldDB" id="A0A7X2IYD6"/>
<dbReference type="GO" id="GO:0008360">
    <property type="term" value="P:regulation of cell shape"/>
    <property type="evidence" value="ECO:0007669"/>
    <property type="project" value="UniProtKB-KW"/>
</dbReference>
<dbReference type="GO" id="GO:0051301">
    <property type="term" value="P:cell division"/>
    <property type="evidence" value="ECO:0007669"/>
    <property type="project" value="UniProtKB-KW"/>
</dbReference>
<comment type="caution">
    <text evidence="12">Lacks conserved residue(s) required for the propagation of feature annotation.</text>
</comment>
<keyword evidence="4 12" id="KW-0436">Ligase</keyword>
<dbReference type="Pfam" id="PF02875">
    <property type="entry name" value="Mur_ligase_C"/>
    <property type="match status" value="1"/>
</dbReference>
<evidence type="ECO:0000259" key="15">
    <source>
        <dbReference type="Pfam" id="PF02875"/>
    </source>
</evidence>
<evidence type="ECO:0000256" key="2">
    <source>
        <dbReference type="ARBA" id="ARBA00005898"/>
    </source>
</evidence>
<evidence type="ECO:0000259" key="14">
    <source>
        <dbReference type="Pfam" id="PF01225"/>
    </source>
</evidence>
<keyword evidence="8 12" id="KW-0133">Cell shape</keyword>
<evidence type="ECO:0000256" key="8">
    <source>
        <dbReference type="ARBA" id="ARBA00022960"/>
    </source>
</evidence>
<dbReference type="GO" id="GO:0005737">
    <property type="term" value="C:cytoplasm"/>
    <property type="evidence" value="ECO:0007669"/>
    <property type="project" value="UniProtKB-SubCell"/>
</dbReference>
<dbReference type="EC" id="6.3.2.-" evidence="12"/>
<keyword evidence="9 12" id="KW-0573">Peptidoglycan synthesis</keyword>
<evidence type="ECO:0000256" key="12">
    <source>
        <dbReference type="HAMAP-Rule" id="MF_00208"/>
    </source>
</evidence>
<keyword evidence="3 12" id="KW-0963">Cytoplasm</keyword>
<evidence type="ECO:0000256" key="4">
    <source>
        <dbReference type="ARBA" id="ARBA00022598"/>
    </source>
</evidence>
<comment type="cofactor">
    <cofactor evidence="12">
        <name>Mg(2+)</name>
        <dbReference type="ChEBI" id="CHEBI:18420"/>
    </cofactor>
</comment>
<comment type="PTM">
    <text evidence="12">Carboxylation is probably crucial for Mg(2+) binding and, consequently, for the gamma-phosphate positioning of ATP.</text>
</comment>
<evidence type="ECO:0000313" key="17">
    <source>
        <dbReference type="EMBL" id="MRX72075.1"/>
    </source>
</evidence>
<comment type="pathway">
    <text evidence="1 12 13">Cell wall biogenesis; peptidoglycan biosynthesis.</text>
</comment>
<dbReference type="Pfam" id="PF08245">
    <property type="entry name" value="Mur_ligase_M"/>
    <property type="match status" value="1"/>
</dbReference>
<dbReference type="GO" id="GO:0000287">
    <property type="term" value="F:magnesium ion binding"/>
    <property type="evidence" value="ECO:0007669"/>
    <property type="project" value="UniProtKB-UniRule"/>
</dbReference>
<dbReference type="Gene3D" id="3.40.1390.10">
    <property type="entry name" value="MurE/MurF, N-terminal domain"/>
    <property type="match status" value="1"/>
</dbReference>
<feature type="binding site" evidence="12">
    <location>
        <position position="185"/>
    </location>
    <ligand>
        <name>UDP-N-acetyl-alpha-D-muramoyl-L-alanyl-D-glutamate</name>
        <dbReference type="ChEBI" id="CHEBI:83900"/>
    </ligand>
</feature>
<feature type="binding site" evidence="12">
    <location>
        <position position="177"/>
    </location>
    <ligand>
        <name>UDP-N-acetyl-alpha-D-muramoyl-L-alanyl-D-glutamate</name>
        <dbReference type="ChEBI" id="CHEBI:83900"/>
    </ligand>
</feature>
<keyword evidence="6 12" id="KW-0547">Nucleotide-binding</keyword>
<feature type="domain" description="Mur ligase N-terminal catalytic" evidence="14">
    <location>
        <begin position="27"/>
        <end position="96"/>
    </location>
</feature>
<dbReference type="Proteomes" id="UP000448867">
    <property type="component" value="Unassembled WGS sequence"/>
</dbReference>
<dbReference type="InterPro" id="IPR013221">
    <property type="entry name" value="Mur_ligase_cen"/>
</dbReference>
<sequence length="494" mass="54282">MKITELLGDISGIQAVAGQTEGVSALGISSNSKNLKAGDAFVAIAGHSADGHDYIHSAVANGASLVIGERSLNNLPVPYIQVDNSRKVFAQLASSFAGHPSRDLKMIGITGTNGKTTTSYMVKHILESAGYSCALFGSVVNTINGQEYPSAHTTPDPLELNSLLKSSNDDFVIMEVSSHGISQHRIEGIQFDYCLFTNLDHDHLDYHNGIEDYFYTKAKLFDQLKKHGKAVINTDSNWGRRLAEIVESKGRTVQEFGENESAPLRLLHVEESMKPSARILDEGQILSLQMLLPGRYNVCNALGAYALGKEAGLRPEEMISSLKRLSNIPGRFEVVHLPKNITAIVDYAHTADALSNCLRTAKACGANSVHHVFGFRGNRDATKRSEMIRTSAQISDQYILTLDDLNGVPSDTMEIELNRLQHTFGNEKGRVLPDRTLAIQKAIAEAEEGDWVVITGKGIEPYQDSYQLRTDNDKDTVSFLCNMRNSEEHGLYYH</sequence>
<dbReference type="Gene3D" id="3.40.1190.10">
    <property type="entry name" value="Mur-like, catalytic domain"/>
    <property type="match status" value="1"/>
</dbReference>
<feature type="modified residue" description="N6-carboxylysine" evidence="12">
    <location>
        <position position="217"/>
    </location>
</feature>
<evidence type="ECO:0000256" key="11">
    <source>
        <dbReference type="ARBA" id="ARBA00023316"/>
    </source>
</evidence>
<feature type="binding site" evidence="12">
    <location>
        <position position="32"/>
    </location>
    <ligand>
        <name>UDP-N-acetyl-alpha-D-muramoyl-L-alanyl-D-glutamate</name>
        <dbReference type="ChEBI" id="CHEBI:83900"/>
    </ligand>
</feature>
<accession>A0A7X2IYD6</accession>
<organism evidence="17 18">
    <name type="scientific">Metabacillus lacus</name>
    <dbReference type="NCBI Taxonomy" id="1983721"/>
    <lineage>
        <taxon>Bacteria</taxon>
        <taxon>Bacillati</taxon>
        <taxon>Bacillota</taxon>
        <taxon>Bacilli</taxon>
        <taxon>Bacillales</taxon>
        <taxon>Bacillaceae</taxon>
        <taxon>Metabacillus</taxon>
    </lineage>
</organism>
<feature type="domain" description="Mur ligase C-terminal" evidence="15">
    <location>
        <begin position="330"/>
        <end position="458"/>
    </location>
</feature>
<evidence type="ECO:0000259" key="16">
    <source>
        <dbReference type="Pfam" id="PF08245"/>
    </source>
</evidence>